<accession>A0A4R2JRG9</accession>
<proteinExistence type="predicted"/>
<organism evidence="2 3">
    <name type="scientific">Actinocrispum wychmicini</name>
    <dbReference type="NCBI Taxonomy" id="1213861"/>
    <lineage>
        <taxon>Bacteria</taxon>
        <taxon>Bacillati</taxon>
        <taxon>Actinomycetota</taxon>
        <taxon>Actinomycetes</taxon>
        <taxon>Pseudonocardiales</taxon>
        <taxon>Pseudonocardiaceae</taxon>
        <taxon>Actinocrispum</taxon>
    </lineage>
</organism>
<feature type="region of interest" description="Disordered" evidence="1">
    <location>
        <begin position="20"/>
        <end position="39"/>
    </location>
</feature>
<gene>
    <name evidence="2" type="ORF">EV192_102992</name>
</gene>
<dbReference type="EMBL" id="SLWS01000002">
    <property type="protein sequence ID" value="TCO62853.1"/>
    <property type="molecule type" value="Genomic_DNA"/>
</dbReference>
<evidence type="ECO:0000256" key="1">
    <source>
        <dbReference type="SAM" id="MobiDB-lite"/>
    </source>
</evidence>
<feature type="compositionally biased region" description="Low complexity" evidence="1">
    <location>
        <begin position="24"/>
        <end position="39"/>
    </location>
</feature>
<name>A0A4R2JRG9_9PSEU</name>
<comment type="caution">
    <text evidence="2">The sequence shown here is derived from an EMBL/GenBank/DDBJ whole genome shotgun (WGS) entry which is preliminary data.</text>
</comment>
<protein>
    <submittedName>
        <fullName evidence="2">Uncharacterized protein</fullName>
    </submittedName>
</protein>
<evidence type="ECO:0000313" key="2">
    <source>
        <dbReference type="EMBL" id="TCO62853.1"/>
    </source>
</evidence>
<sequence>MSNALDKLLEDGVAVKTQDKPRRLALAPAEQAAAAAPPN</sequence>
<evidence type="ECO:0000313" key="3">
    <source>
        <dbReference type="Proteomes" id="UP000295680"/>
    </source>
</evidence>
<dbReference type="Proteomes" id="UP000295680">
    <property type="component" value="Unassembled WGS sequence"/>
</dbReference>
<keyword evidence="3" id="KW-1185">Reference proteome</keyword>
<dbReference type="AlphaFoldDB" id="A0A4R2JRG9"/>
<reference evidence="2 3" key="1">
    <citation type="submission" date="2019-03" db="EMBL/GenBank/DDBJ databases">
        <title>Genomic Encyclopedia of Type Strains, Phase IV (KMG-IV): sequencing the most valuable type-strain genomes for metagenomic binning, comparative biology and taxonomic classification.</title>
        <authorList>
            <person name="Goeker M."/>
        </authorList>
    </citation>
    <scope>NUCLEOTIDE SEQUENCE [LARGE SCALE GENOMIC DNA]</scope>
    <source>
        <strain evidence="2 3">DSM 45934</strain>
    </source>
</reference>